<dbReference type="AlphaFoldDB" id="B9RDG9"/>
<accession>B9RDG9</accession>
<dbReference type="EMBL" id="EQ973775">
    <property type="protein sequence ID" value="EEF50427.1"/>
    <property type="molecule type" value="Genomic_DNA"/>
</dbReference>
<reference evidence="2" key="1">
    <citation type="journal article" date="2010" name="Nat. Biotechnol.">
        <title>Draft genome sequence of the oilseed species Ricinus communis.</title>
        <authorList>
            <person name="Chan A.P."/>
            <person name="Crabtree J."/>
            <person name="Zhao Q."/>
            <person name="Lorenzi H."/>
            <person name="Orvis J."/>
            <person name="Puiu D."/>
            <person name="Melake-Berhan A."/>
            <person name="Jones K.M."/>
            <person name="Redman J."/>
            <person name="Chen G."/>
            <person name="Cahoon E.B."/>
            <person name="Gedil M."/>
            <person name="Stanke M."/>
            <person name="Haas B.J."/>
            <person name="Wortman J.R."/>
            <person name="Fraser-Liggett C.M."/>
            <person name="Ravel J."/>
            <person name="Rabinowicz P.D."/>
        </authorList>
    </citation>
    <scope>NUCLEOTIDE SEQUENCE [LARGE SCALE GENOMIC DNA]</scope>
    <source>
        <strain evidence="2">cv. Hale</strain>
    </source>
</reference>
<gene>
    <name evidence="1" type="ORF">RCOM_1612780</name>
</gene>
<dbReference type="InParanoid" id="B9RDG9"/>
<protein>
    <submittedName>
        <fullName evidence="1">Uncharacterized protein</fullName>
    </submittedName>
</protein>
<organism evidence="1 2">
    <name type="scientific">Ricinus communis</name>
    <name type="common">Castor bean</name>
    <dbReference type="NCBI Taxonomy" id="3988"/>
    <lineage>
        <taxon>Eukaryota</taxon>
        <taxon>Viridiplantae</taxon>
        <taxon>Streptophyta</taxon>
        <taxon>Embryophyta</taxon>
        <taxon>Tracheophyta</taxon>
        <taxon>Spermatophyta</taxon>
        <taxon>Magnoliopsida</taxon>
        <taxon>eudicotyledons</taxon>
        <taxon>Gunneridae</taxon>
        <taxon>Pentapetalae</taxon>
        <taxon>rosids</taxon>
        <taxon>fabids</taxon>
        <taxon>Malpighiales</taxon>
        <taxon>Euphorbiaceae</taxon>
        <taxon>Acalyphoideae</taxon>
        <taxon>Acalypheae</taxon>
        <taxon>Ricinus</taxon>
    </lineage>
</organism>
<evidence type="ECO:0000313" key="1">
    <source>
        <dbReference type="EMBL" id="EEF50427.1"/>
    </source>
</evidence>
<dbReference type="Proteomes" id="UP000008311">
    <property type="component" value="Unassembled WGS sequence"/>
</dbReference>
<sequence length="134" mass="14467">MVLESMGVSSFFSPVLDRSCILYPSYALFRLCVSLSSPAVVSTTLTCKCPRQGIAISNAGTTCSEDVADIAVSLLIDPSGKISASDWYAMQGSMDYQMIKQDTAHYQVVKHSGVYLNPRVIFRGVSVKLCSLGL</sequence>
<keyword evidence="2" id="KW-1185">Reference proteome</keyword>
<proteinExistence type="predicted"/>
<name>B9RDG9_RICCO</name>
<dbReference type="STRING" id="3988.B9RDG9"/>
<evidence type="ECO:0000313" key="2">
    <source>
        <dbReference type="Proteomes" id="UP000008311"/>
    </source>
</evidence>